<dbReference type="Pfam" id="PF04082">
    <property type="entry name" value="Fungal_trans"/>
    <property type="match status" value="1"/>
</dbReference>
<sequence length="705" mass="78932">MPSDANALTTSFTPRSKRRRLNFACNYCRSRKTRCDEQRPSCHACQVAQVPCVTEDRRRPGSLVERREATKRTSNLPNAVTINDPTPGPDLSQHQEEINASSRALETTARHESSQFQGRLPLLRQQPIRTVIEALTSWLELAIYRLGKQKRTSFSPKSSPSLLRGLTFHLPEAPQLPNSQTCDALFNRYFQTVNTVYPFLEEGKARQTIWFMQSHGPEGVAERYGLPSLLQIYLVIILGAFSATDLQPSKDLIDAETYCKTLYGHVLCSGDFEAVRGAALFALLLKFRGRDTAAWANLTQSISLAVSLGLEGSKRAKKLEPLLHRLSVEERVWWSLRCFEALFAFELGRRSRSSDMQGPPAIGGNVLSYMGKATSEEERNFIVMASLAETLGTIGDRCIRATVREEESSSESEALQAAICAKVQTTGECCLMLTEWIESIPMEYRPASEIPYGERVYPFRAFISMQYHNALVMLCRNSLLISEEAVWLAAEIVAKDQPWQQIIRNGQAITANTARKILVATVESHDLELEAALPTFHITLHACFVLYIYTVRHPKSRMVTTDQTLILNVIDQLMDATNCWRVDLNPILQKLKLLMDANYTSLTTEGDDTAEDRPTTSQALNEAASESLSHHSAQSGILVGPAPTDQSQETFDGENDRIWSEVHANLFNAFDIDDMGYSPSLPDLIGWDWAAFSQLPSMPPSPRMN</sequence>
<dbReference type="RefSeq" id="XP_033377793.1">
    <property type="nucleotide sequence ID" value="XM_033532478.1"/>
</dbReference>
<dbReference type="SUPFAM" id="SSF57701">
    <property type="entry name" value="Zn2/Cys6 DNA-binding domain"/>
    <property type="match status" value="1"/>
</dbReference>
<keyword evidence="2" id="KW-0539">Nucleus</keyword>
<name>A0A6A5X9N0_9PLEO</name>
<reference evidence="5" key="1">
    <citation type="journal article" date="2020" name="Stud. Mycol.">
        <title>101 Dothideomycetes genomes: a test case for predicting lifestyles and emergence of pathogens.</title>
        <authorList>
            <person name="Haridas S."/>
            <person name="Albert R."/>
            <person name="Binder M."/>
            <person name="Bloem J."/>
            <person name="Labutti K."/>
            <person name="Salamov A."/>
            <person name="Andreopoulos B."/>
            <person name="Baker S."/>
            <person name="Barry K."/>
            <person name="Bills G."/>
            <person name="Bluhm B."/>
            <person name="Cannon C."/>
            <person name="Castanera R."/>
            <person name="Culley D."/>
            <person name="Daum C."/>
            <person name="Ezra D."/>
            <person name="Gonzalez J."/>
            <person name="Henrissat B."/>
            <person name="Kuo A."/>
            <person name="Liang C."/>
            <person name="Lipzen A."/>
            <person name="Lutzoni F."/>
            <person name="Magnuson J."/>
            <person name="Mondo S."/>
            <person name="Nolan M."/>
            <person name="Ohm R."/>
            <person name="Pangilinan J."/>
            <person name="Park H.-J."/>
            <person name="Ramirez L."/>
            <person name="Alfaro M."/>
            <person name="Sun H."/>
            <person name="Tritt A."/>
            <person name="Yoshinaga Y."/>
            <person name="Zwiers L.-H."/>
            <person name="Turgeon B."/>
            <person name="Goodwin S."/>
            <person name="Spatafora J."/>
            <person name="Crous P."/>
            <person name="Grigoriev I."/>
        </authorList>
    </citation>
    <scope>NUCLEOTIDE SEQUENCE</scope>
    <source>
        <strain evidence="5">CBS 175.79</strain>
    </source>
</reference>
<keyword evidence="6" id="KW-1185">Reference proteome</keyword>
<dbReference type="Pfam" id="PF00172">
    <property type="entry name" value="Zn_clus"/>
    <property type="match status" value="1"/>
</dbReference>
<feature type="region of interest" description="Disordered" evidence="3">
    <location>
        <begin position="603"/>
        <end position="626"/>
    </location>
</feature>
<dbReference type="OrthoDB" id="3037908at2759"/>
<keyword evidence="1" id="KW-0479">Metal-binding</keyword>
<evidence type="ECO:0000313" key="5">
    <source>
        <dbReference type="EMBL" id="KAF2009454.1"/>
    </source>
</evidence>
<feature type="region of interest" description="Disordered" evidence="3">
    <location>
        <begin position="59"/>
        <end position="116"/>
    </location>
</feature>
<dbReference type="EMBL" id="ML978078">
    <property type="protein sequence ID" value="KAF2009454.1"/>
    <property type="molecule type" value="Genomic_DNA"/>
</dbReference>
<dbReference type="GO" id="GO:0000981">
    <property type="term" value="F:DNA-binding transcription factor activity, RNA polymerase II-specific"/>
    <property type="evidence" value="ECO:0007669"/>
    <property type="project" value="InterPro"/>
</dbReference>
<dbReference type="Gene3D" id="4.10.240.10">
    <property type="entry name" value="Zn(2)-C6 fungal-type DNA-binding domain"/>
    <property type="match status" value="1"/>
</dbReference>
<dbReference type="GeneID" id="54289875"/>
<dbReference type="PANTHER" id="PTHR46910">
    <property type="entry name" value="TRANSCRIPTION FACTOR PDR1"/>
    <property type="match status" value="1"/>
</dbReference>
<proteinExistence type="predicted"/>
<dbReference type="GO" id="GO:0003677">
    <property type="term" value="F:DNA binding"/>
    <property type="evidence" value="ECO:0007669"/>
    <property type="project" value="InterPro"/>
</dbReference>
<evidence type="ECO:0000256" key="1">
    <source>
        <dbReference type="ARBA" id="ARBA00022723"/>
    </source>
</evidence>
<dbReference type="PANTHER" id="PTHR46910:SF33">
    <property type="entry name" value="ZN(II)2CYS6 TRANSCRIPTION FACTOR (EUROFUNG)"/>
    <property type="match status" value="1"/>
</dbReference>
<protein>
    <recommendedName>
        <fullName evidence="4">Zn(2)-C6 fungal-type domain-containing protein</fullName>
    </recommendedName>
</protein>
<evidence type="ECO:0000313" key="6">
    <source>
        <dbReference type="Proteomes" id="UP000799778"/>
    </source>
</evidence>
<feature type="compositionally biased region" description="Polar residues" evidence="3">
    <location>
        <begin position="72"/>
        <end position="84"/>
    </location>
</feature>
<dbReference type="Proteomes" id="UP000799778">
    <property type="component" value="Unassembled WGS sequence"/>
</dbReference>
<dbReference type="InterPro" id="IPR036864">
    <property type="entry name" value="Zn2-C6_fun-type_DNA-bd_sf"/>
</dbReference>
<dbReference type="SMART" id="SM00066">
    <property type="entry name" value="GAL4"/>
    <property type="match status" value="1"/>
</dbReference>
<dbReference type="InterPro" id="IPR001138">
    <property type="entry name" value="Zn2Cys6_DnaBD"/>
</dbReference>
<dbReference type="CDD" id="cd12148">
    <property type="entry name" value="fungal_TF_MHR"/>
    <property type="match status" value="1"/>
</dbReference>
<dbReference type="AlphaFoldDB" id="A0A6A5X9N0"/>
<dbReference type="GO" id="GO:0008270">
    <property type="term" value="F:zinc ion binding"/>
    <property type="evidence" value="ECO:0007669"/>
    <property type="project" value="InterPro"/>
</dbReference>
<accession>A0A6A5X9N0</accession>
<feature type="compositionally biased region" description="Basic and acidic residues" evidence="3">
    <location>
        <begin position="59"/>
        <end position="71"/>
    </location>
</feature>
<dbReference type="SMART" id="SM00906">
    <property type="entry name" value="Fungal_trans"/>
    <property type="match status" value="1"/>
</dbReference>
<dbReference type="PROSITE" id="PS50048">
    <property type="entry name" value="ZN2_CY6_FUNGAL_2"/>
    <property type="match status" value="1"/>
</dbReference>
<dbReference type="PROSITE" id="PS00463">
    <property type="entry name" value="ZN2_CY6_FUNGAL_1"/>
    <property type="match status" value="1"/>
</dbReference>
<dbReference type="InterPro" id="IPR007219">
    <property type="entry name" value="XnlR_reg_dom"/>
</dbReference>
<dbReference type="GO" id="GO:0006351">
    <property type="term" value="P:DNA-templated transcription"/>
    <property type="evidence" value="ECO:0007669"/>
    <property type="project" value="InterPro"/>
</dbReference>
<evidence type="ECO:0000256" key="2">
    <source>
        <dbReference type="ARBA" id="ARBA00023242"/>
    </source>
</evidence>
<gene>
    <name evidence="5" type="ORF">BU24DRAFT_467832</name>
</gene>
<evidence type="ECO:0000256" key="3">
    <source>
        <dbReference type="SAM" id="MobiDB-lite"/>
    </source>
</evidence>
<feature type="domain" description="Zn(2)-C6 fungal-type" evidence="4">
    <location>
        <begin position="24"/>
        <end position="54"/>
    </location>
</feature>
<dbReference type="InterPro" id="IPR050987">
    <property type="entry name" value="AtrR-like"/>
</dbReference>
<evidence type="ECO:0000259" key="4">
    <source>
        <dbReference type="PROSITE" id="PS50048"/>
    </source>
</evidence>
<organism evidence="5 6">
    <name type="scientific">Aaosphaeria arxii CBS 175.79</name>
    <dbReference type="NCBI Taxonomy" id="1450172"/>
    <lineage>
        <taxon>Eukaryota</taxon>
        <taxon>Fungi</taxon>
        <taxon>Dikarya</taxon>
        <taxon>Ascomycota</taxon>
        <taxon>Pezizomycotina</taxon>
        <taxon>Dothideomycetes</taxon>
        <taxon>Pleosporomycetidae</taxon>
        <taxon>Pleosporales</taxon>
        <taxon>Pleosporales incertae sedis</taxon>
        <taxon>Aaosphaeria</taxon>
    </lineage>
</organism>
<dbReference type="CDD" id="cd00067">
    <property type="entry name" value="GAL4"/>
    <property type="match status" value="1"/>
</dbReference>